<dbReference type="AlphaFoldDB" id="A0A2P2PXA9"/>
<accession>A0A2P2PXA9</accession>
<proteinExistence type="predicted"/>
<dbReference type="EMBL" id="GGEC01078866">
    <property type="protein sequence ID" value="MBX59350.1"/>
    <property type="molecule type" value="Transcribed_RNA"/>
</dbReference>
<protein>
    <submittedName>
        <fullName evidence="1">Uncharacterized protein</fullName>
    </submittedName>
</protein>
<organism evidence="1">
    <name type="scientific">Rhizophora mucronata</name>
    <name type="common">Asiatic mangrove</name>
    <dbReference type="NCBI Taxonomy" id="61149"/>
    <lineage>
        <taxon>Eukaryota</taxon>
        <taxon>Viridiplantae</taxon>
        <taxon>Streptophyta</taxon>
        <taxon>Embryophyta</taxon>
        <taxon>Tracheophyta</taxon>
        <taxon>Spermatophyta</taxon>
        <taxon>Magnoliopsida</taxon>
        <taxon>eudicotyledons</taxon>
        <taxon>Gunneridae</taxon>
        <taxon>Pentapetalae</taxon>
        <taxon>rosids</taxon>
        <taxon>fabids</taxon>
        <taxon>Malpighiales</taxon>
        <taxon>Rhizophoraceae</taxon>
        <taxon>Rhizophora</taxon>
    </lineage>
</organism>
<name>A0A2P2PXA9_RHIMU</name>
<reference evidence="1" key="1">
    <citation type="submission" date="2018-02" db="EMBL/GenBank/DDBJ databases">
        <title>Rhizophora mucronata_Transcriptome.</title>
        <authorList>
            <person name="Meera S.P."/>
            <person name="Sreeshan A."/>
            <person name="Augustine A."/>
        </authorList>
    </citation>
    <scope>NUCLEOTIDE SEQUENCE</scope>
    <source>
        <tissue evidence="1">Leaf</tissue>
    </source>
</reference>
<evidence type="ECO:0000313" key="1">
    <source>
        <dbReference type="EMBL" id="MBX59350.1"/>
    </source>
</evidence>
<sequence>MSFHVLSLICIFENHHRDVITQCTLESMPKWGQNFSNSPAKKR</sequence>